<dbReference type="EMBL" id="DS989882">
    <property type="protein sequence ID" value="EDX70740.1"/>
    <property type="molecule type" value="Genomic_DNA"/>
</dbReference>
<keyword evidence="3" id="KW-1185">Reference proteome</keyword>
<feature type="compositionally biased region" description="Polar residues" evidence="1">
    <location>
        <begin position="54"/>
        <end position="70"/>
    </location>
</feature>
<accession>B4W4Y4</accession>
<dbReference type="HOGENOM" id="CLU_2750824_0_0_3"/>
<dbReference type="Proteomes" id="UP000003835">
    <property type="component" value="Unassembled WGS sequence"/>
</dbReference>
<proteinExistence type="predicted"/>
<sequence>MTPIPFSRIRADEKDNYTTFTDKNLIILQRLVAWLLMSSRSPTRNHDHTLKPENLSSAENVTCQTLTNDK</sequence>
<feature type="region of interest" description="Disordered" evidence="1">
    <location>
        <begin position="42"/>
        <end position="70"/>
    </location>
</feature>
<name>B4W4Y4_9CYAN</name>
<organism evidence="2 3">
    <name type="scientific">Coleofasciculus chthonoplastes PCC 7420</name>
    <dbReference type="NCBI Taxonomy" id="118168"/>
    <lineage>
        <taxon>Bacteria</taxon>
        <taxon>Bacillati</taxon>
        <taxon>Cyanobacteriota</taxon>
        <taxon>Cyanophyceae</taxon>
        <taxon>Coleofasciculales</taxon>
        <taxon>Coleofasciculaceae</taxon>
        <taxon>Coleofasciculus</taxon>
    </lineage>
</organism>
<dbReference type="AlphaFoldDB" id="B4W4Y4"/>
<evidence type="ECO:0000313" key="2">
    <source>
        <dbReference type="EMBL" id="EDX70740.1"/>
    </source>
</evidence>
<reference evidence="2 3" key="1">
    <citation type="submission" date="2008-07" db="EMBL/GenBank/DDBJ databases">
        <authorList>
            <person name="Tandeau de Marsac N."/>
            <person name="Ferriera S."/>
            <person name="Johnson J."/>
            <person name="Kravitz S."/>
            <person name="Beeson K."/>
            <person name="Sutton G."/>
            <person name="Rogers Y.-H."/>
            <person name="Friedman R."/>
            <person name="Frazier M."/>
            <person name="Venter J.C."/>
        </authorList>
    </citation>
    <scope>NUCLEOTIDE SEQUENCE [LARGE SCALE GENOMIC DNA]</scope>
    <source>
        <strain evidence="2 3">PCC 7420</strain>
    </source>
</reference>
<gene>
    <name evidence="2" type="ORF">MC7420_5943</name>
</gene>
<protein>
    <submittedName>
        <fullName evidence="2">Uncharacterized protein</fullName>
    </submittedName>
</protein>
<evidence type="ECO:0000313" key="3">
    <source>
        <dbReference type="Proteomes" id="UP000003835"/>
    </source>
</evidence>
<evidence type="ECO:0000256" key="1">
    <source>
        <dbReference type="SAM" id="MobiDB-lite"/>
    </source>
</evidence>